<dbReference type="Proteomes" id="UP000005237">
    <property type="component" value="Unassembled WGS sequence"/>
</dbReference>
<dbReference type="AlphaFoldDB" id="A0A8R1DLF3"/>
<reference evidence="2" key="1">
    <citation type="submission" date="2010-08" db="EMBL/GenBank/DDBJ databases">
        <authorList>
            <consortium name="Caenorhabditis japonica Sequencing Consortium"/>
            <person name="Wilson R.K."/>
        </authorList>
    </citation>
    <scope>NUCLEOTIDE SEQUENCE [LARGE SCALE GENOMIC DNA]</scope>
    <source>
        <strain evidence="2">DF5081</strain>
    </source>
</reference>
<keyword evidence="2" id="KW-1185">Reference proteome</keyword>
<protein>
    <recommendedName>
        <fullName evidence="3">BAR domain-containing protein</fullName>
    </recommendedName>
</protein>
<reference evidence="1" key="2">
    <citation type="submission" date="2022-06" db="UniProtKB">
        <authorList>
            <consortium name="EnsemblMetazoa"/>
        </authorList>
    </citation>
    <scope>IDENTIFICATION</scope>
    <source>
        <strain evidence="1">DF5081</strain>
    </source>
</reference>
<name>A0A8R1DLF3_CAEJA</name>
<proteinExistence type="predicted"/>
<accession>A0A8R1DLF3</accession>
<evidence type="ECO:0000313" key="2">
    <source>
        <dbReference type="Proteomes" id="UP000005237"/>
    </source>
</evidence>
<evidence type="ECO:0000313" key="1">
    <source>
        <dbReference type="EnsemblMetazoa" id="CJA05308.1"/>
    </source>
</evidence>
<sequence length="210" mass="24792">MIKEDVNTTEVVRELFEEAKPYEKYRLQFKRVYTQFLSNVGFDENDFKSKRSEIKCVALHQNLILANTMKGQEAFLTEIRPIFEAAIRAETDTYHQNKKQLQTLYDFYNNQFEKEKAEFETLGPKLEAFQKNKPTLPDKIQEMDTIYARFMELQKTLKTKLQPDLATIQSTHLKVIRDVLDIYQKYHEQLVTVFEPCAQIAVKKKDPPAQ</sequence>
<dbReference type="EnsemblMetazoa" id="CJA05308.1">
    <property type="protein sequence ID" value="CJA05308.1"/>
    <property type="gene ID" value="WBGene00124512"/>
</dbReference>
<evidence type="ECO:0008006" key="3">
    <source>
        <dbReference type="Google" id="ProtNLM"/>
    </source>
</evidence>
<organism evidence="1 2">
    <name type="scientific">Caenorhabditis japonica</name>
    <dbReference type="NCBI Taxonomy" id="281687"/>
    <lineage>
        <taxon>Eukaryota</taxon>
        <taxon>Metazoa</taxon>
        <taxon>Ecdysozoa</taxon>
        <taxon>Nematoda</taxon>
        <taxon>Chromadorea</taxon>
        <taxon>Rhabditida</taxon>
        <taxon>Rhabditina</taxon>
        <taxon>Rhabditomorpha</taxon>
        <taxon>Rhabditoidea</taxon>
        <taxon>Rhabditidae</taxon>
        <taxon>Peloderinae</taxon>
        <taxon>Caenorhabditis</taxon>
    </lineage>
</organism>